<dbReference type="InterPro" id="IPR025535">
    <property type="entry name" value="DUF4421"/>
</dbReference>
<protein>
    <recommendedName>
        <fullName evidence="3">DUF4421 domain-containing protein</fullName>
    </recommendedName>
</protein>
<evidence type="ECO:0000313" key="1">
    <source>
        <dbReference type="EMBL" id="GGH63376.1"/>
    </source>
</evidence>
<dbReference type="EMBL" id="BMIB01000002">
    <property type="protein sequence ID" value="GGH63376.1"/>
    <property type="molecule type" value="Genomic_DNA"/>
</dbReference>
<organism evidence="1 2">
    <name type="scientific">Filimonas zeae</name>
    <dbReference type="NCBI Taxonomy" id="1737353"/>
    <lineage>
        <taxon>Bacteria</taxon>
        <taxon>Pseudomonadati</taxon>
        <taxon>Bacteroidota</taxon>
        <taxon>Chitinophagia</taxon>
        <taxon>Chitinophagales</taxon>
        <taxon>Chitinophagaceae</taxon>
        <taxon>Filimonas</taxon>
    </lineage>
</organism>
<reference evidence="1" key="1">
    <citation type="journal article" date="2014" name="Int. J. Syst. Evol. Microbiol.">
        <title>Complete genome sequence of Corynebacterium casei LMG S-19264T (=DSM 44701T), isolated from a smear-ripened cheese.</title>
        <authorList>
            <consortium name="US DOE Joint Genome Institute (JGI-PGF)"/>
            <person name="Walter F."/>
            <person name="Albersmeier A."/>
            <person name="Kalinowski J."/>
            <person name="Ruckert C."/>
        </authorList>
    </citation>
    <scope>NUCLEOTIDE SEQUENCE</scope>
    <source>
        <strain evidence="1">CGMCC 1.15290</strain>
    </source>
</reference>
<accession>A0A917MTM7</accession>
<dbReference type="Proteomes" id="UP000627292">
    <property type="component" value="Unassembled WGS sequence"/>
</dbReference>
<name>A0A917MTM7_9BACT</name>
<dbReference type="Pfam" id="PF14391">
    <property type="entry name" value="DUF4421"/>
    <property type="match status" value="1"/>
</dbReference>
<evidence type="ECO:0008006" key="3">
    <source>
        <dbReference type="Google" id="ProtNLM"/>
    </source>
</evidence>
<dbReference type="AlphaFoldDB" id="A0A917MTM7"/>
<sequence>MKSVYRFLLVTTGLLRGAAAQKADTAYVAAYPWHRMLTVFVADNSIQVQRGNNRYMPNNRMNVGVGYLVHNTVINLRAGVGLIPLRGKQYGSTQSLDLQAHRYGRKIVLDVFYQRYKGYYEQLKNREIVLHPDVFVKQVGMEAAYLFNSKKFSAKAAFEQSEIQKRSAGSWVMGGGIYYYRIGDDKNVLNQTARERVSNLQLGLNGGYAYSWVAGTHWLLTGMGTAGMHVGNEPGLLRKGKLQVYPTALGRFAVSYHRAAWGMSLLSLVQNNVVYPEKDNKLMLSAVNLQASYVRHF</sequence>
<proteinExistence type="predicted"/>
<gene>
    <name evidence="1" type="ORF">GCM10011379_14200</name>
</gene>
<evidence type="ECO:0000313" key="2">
    <source>
        <dbReference type="Proteomes" id="UP000627292"/>
    </source>
</evidence>
<dbReference type="RefSeq" id="WP_188951333.1">
    <property type="nucleotide sequence ID" value="NZ_BMIB01000002.1"/>
</dbReference>
<comment type="caution">
    <text evidence="1">The sequence shown here is derived from an EMBL/GenBank/DDBJ whole genome shotgun (WGS) entry which is preliminary data.</text>
</comment>
<reference evidence="1" key="2">
    <citation type="submission" date="2020-09" db="EMBL/GenBank/DDBJ databases">
        <authorList>
            <person name="Sun Q."/>
            <person name="Zhou Y."/>
        </authorList>
    </citation>
    <scope>NUCLEOTIDE SEQUENCE</scope>
    <source>
        <strain evidence="1">CGMCC 1.15290</strain>
    </source>
</reference>
<keyword evidence="2" id="KW-1185">Reference proteome</keyword>